<protein>
    <submittedName>
        <fullName evidence="2">Uncharacterized protein</fullName>
    </submittedName>
</protein>
<dbReference type="EMBL" id="GL945492">
    <property type="protein sequence ID" value="EGN93411.1"/>
    <property type="molecule type" value="Genomic_DNA"/>
</dbReference>
<evidence type="ECO:0000256" key="1">
    <source>
        <dbReference type="SAM" id="MobiDB-lite"/>
    </source>
</evidence>
<proteinExistence type="predicted"/>
<feature type="region of interest" description="Disordered" evidence="1">
    <location>
        <begin position="222"/>
        <end position="242"/>
    </location>
</feature>
<evidence type="ECO:0000313" key="2">
    <source>
        <dbReference type="EMBL" id="EGN93411.1"/>
    </source>
</evidence>
<dbReference type="AlphaFoldDB" id="F8QE36"/>
<sequence>MSTSHSTGFPITTYSVPGEANMLANEQMSFARGQQHNQADVSDTIELIFNSLTQWSWPYGLGPMTSSATASINSQGVPTPHLSLSSIYLLGTPDGKISFGIFGRTLEDELLEWADGRGKGMFGIRREDLANRGTHTDRARRLYKYSSTRFVPPVPIIPRTDQCYPGAHLPHCHPTTSVHPVGGRIYSHRPNQPDLTRVEPLQSPFHWVEPKTTVSPIISTSTSTKRLNPLPDKLARSSTRPARGDTLDPCCQNFIKMAIFCTQECTTWEMTIQPLPNPTPHPKPDKDTTKAFVTTLYTAKTAVGAIIAHIIAKPTIAPTVPVVHWDIVLIGVLSAGKTRIGF</sequence>
<organism evidence="3">
    <name type="scientific">Serpula lacrymans var. lacrymans (strain S7.3)</name>
    <name type="common">Dry rot fungus</name>
    <dbReference type="NCBI Taxonomy" id="936435"/>
    <lineage>
        <taxon>Eukaryota</taxon>
        <taxon>Fungi</taxon>
        <taxon>Dikarya</taxon>
        <taxon>Basidiomycota</taxon>
        <taxon>Agaricomycotina</taxon>
        <taxon>Agaricomycetes</taxon>
        <taxon>Agaricomycetidae</taxon>
        <taxon>Boletales</taxon>
        <taxon>Coniophorineae</taxon>
        <taxon>Serpulaceae</taxon>
        <taxon>Serpula</taxon>
    </lineage>
</organism>
<gene>
    <name evidence="2" type="ORF">SERLA73DRAFT_156348</name>
</gene>
<keyword evidence="3" id="KW-1185">Reference proteome</keyword>
<name>F8QE36_SERL3</name>
<dbReference type="Proteomes" id="UP000008063">
    <property type="component" value="Unassembled WGS sequence"/>
</dbReference>
<dbReference type="HOGENOM" id="CLU_069880_0_0_1"/>
<evidence type="ECO:0000313" key="3">
    <source>
        <dbReference type="Proteomes" id="UP000008063"/>
    </source>
</evidence>
<dbReference type="InParanoid" id="F8QE36"/>
<reference evidence="3" key="1">
    <citation type="journal article" date="2011" name="Science">
        <title>The plant cell wall-decomposing machinery underlies the functional diversity of forest fungi.</title>
        <authorList>
            <person name="Eastwood D.C."/>
            <person name="Floudas D."/>
            <person name="Binder M."/>
            <person name="Majcherczyk A."/>
            <person name="Schneider P."/>
            <person name="Aerts A."/>
            <person name="Asiegbu F.O."/>
            <person name="Baker S.E."/>
            <person name="Barry K."/>
            <person name="Bendiksby M."/>
            <person name="Blumentritt M."/>
            <person name="Coutinho P.M."/>
            <person name="Cullen D."/>
            <person name="de Vries R.P."/>
            <person name="Gathman A."/>
            <person name="Goodell B."/>
            <person name="Henrissat B."/>
            <person name="Ihrmark K."/>
            <person name="Kauserud H."/>
            <person name="Kohler A."/>
            <person name="LaButti K."/>
            <person name="Lapidus A."/>
            <person name="Lavin J.L."/>
            <person name="Lee Y.-H."/>
            <person name="Lindquist E."/>
            <person name="Lilly W."/>
            <person name="Lucas S."/>
            <person name="Morin E."/>
            <person name="Murat C."/>
            <person name="Oguiza J.A."/>
            <person name="Park J."/>
            <person name="Pisabarro A.G."/>
            <person name="Riley R."/>
            <person name="Rosling A."/>
            <person name="Salamov A."/>
            <person name="Schmidt O."/>
            <person name="Schmutz J."/>
            <person name="Skrede I."/>
            <person name="Stenlid J."/>
            <person name="Wiebenga A."/>
            <person name="Xie X."/>
            <person name="Kuees U."/>
            <person name="Hibbett D.S."/>
            <person name="Hoffmeister D."/>
            <person name="Hoegberg N."/>
            <person name="Martin F."/>
            <person name="Grigoriev I.V."/>
            <person name="Watkinson S.C."/>
        </authorList>
    </citation>
    <scope>NUCLEOTIDE SEQUENCE [LARGE SCALE GENOMIC DNA]</scope>
    <source>
        <strain evidence="3">strain S7.3</strain>
    </source>
</reference>
<accession>F8QE36</accession>